<name>A0A1A7C6H7_9BURK</name>
<accession>A0A1A7C6H7</accession>
<reference evidence="1 2" key="1">
    <citation type="submission" date="2016-04" db="EMBL/GenBank/DDBJ databases">
        <title>Draft genome sequence of Janthinobacterium psychrotolerans sp. nov., isolated from freshwater sediments in Denmark.</title>
        <authorList>
            <person name="Gong X."/>
            <person name="Skrivergaard S."/>
            <person name="Korsgaard B.S."/>
            <person name="Schreiber L."/>
            <person name="Marshall I.P."/>
            <person name="Finster K."/>
            <person name="Schramm A."/>
        </authorList>
    </citation>
    <scope>NUCLEOTIDE SEQUENCE [LARGE SCALE GENOMIC DNA]</scope>
    <source>
        <strain evidence="1 2">S3-2</strain>
    </source>
</reference>
<keyword evidence="2" id="KW-1185">Reference proteome</keyword>
<proteinExistence type="predicted"/>
<dbReference type="RefSeq" id="WP_065305915.1">
    <property type="nucleotide sequence ID" value="NZ_LOCQ01000030.1"/>
</dbReference>
<dbReference type="AlphaFoldDB" id="A0A1A7C6H7"/>
<protein>
    <submittedName>
        <fullName evidence="1">Uncharacterized protein</fullName>
    </submittedName>
</protein>
<dbReference type="PATRIC" id="fig|1747903.4.peg.5188"/>
<evidence type="ECO:0000313" key="2">
    <source>
        <dbReference type="Proteomes" id="UP000092713"/>
    </source>
</evidence>
<dbReference type="EMBL" id="LOCQ01000030">
    <property type="protein sequence ID" value="OBV41506.1"/>
    <property type="molecule type" value="Genomic_DNA"/>
</dbReference>
<dbReference type="Proteomes" id="UP000092713">
    <property type="component" value="Unassembled WGS sequence"/>
</dbReference>
<organism evidence="1 2">
    <name type="scientific">Janthinobacterium psychrotolerans</name>
    <dbReference type="NCBI Taxonomy" id="1747903"/>
    <lineage>
        <taxon>Bacteria</taxon>
        <taxon>Pseudomonadati</taxon>
        <taxon>Pseudomonadota</taxon>
        <taxon>Betaproteobacteria</taxon>
        <taxon>Burkholderiales</taxon>
        <taxon>Oxalobacteraceae</taxon>
        <taxon>Janthinobacterium</taxon>
    </lineage>
</organism>
<comment type="caution">
    <text evidence="1">The sequence shown here is derived from an EMBL/GenBank/DDBJ whole genome shotgun (WGS) entry which is preliminary data.</text>
</comment>
<evidence type="ECO:0000313" key="1">
    <source>
        <dbReference type="EMBL" id="OBV41506.1"/>
    </source>
</evidence>
<gene>
    <name evidence="1" type="ORF">ASR47_10337</name>
</gene>
<dbReference type="OrthoDB" id="8704675at2"/>
<sequence length="121" mass="13744">MTKNDAMKRINDRLGKPALTDKNTHFASVANYGTDEGWWLKIPFLTFKQELHFILNNEKTKSFQHLKVGANQILSPGMKFRSTDGAADAFMSASAPKRLVDLLDGGSKYNFTKHLVSEYRY</sequence>